<protein>
    <submittedName>
        <fullName evidence="3">Pkinase_Tyr domain-containing protein</fullName>
    </submittedName>
</protein>
<dbReference type="AlphaFoldDB" id="A0A1I8BCW1"/>
<keyword evidence="1" id="KW-1133">Transmembrane helix</keyword>
<evidence type="ECO:0000256" key="1">
    <source>
        <dbReference type="SAM" id="Phobius"/>
    </source>
</evidence>
<feature type="transmembrane region" description="Helical" evidence="1">
    <location>
        <begin position="33"/>
        <end position="55"/>
    </location>
</feature>
<organism evidence="2 3">
    <name type="scientific">Meloidogyne hapla</name>
    <name type="common">Root-knot nematode worm</name>
    <dbReference type="NCBI Taxonomy" id="6305"/>
    <lineage>
        <taxon>Eukaryota</taxon>
        <taxon>Metazoa</taxon>
        <taxon>Ecdysozoa</taxon>
        <taxon>Nematoda</taxon>
        <taxon>Chromadorea</taxon>
        <taxon>Rhabditida</taxon>
        <taxon>Tylenchina</taxon>
        <taxon>Tylenchomorpha</taxon>
        <taxon>Tylenchoidea</taxon>
        <taxon>Meloidogynidae</taxon>
        <taxon>Meloidogyninae</taxon>
        <taxon>Meloidogyne</taxon>
    </lineage>
</organism>
<evidence type="ECO:0000313" key="3">
    <source>
        <dbReference type="WBParaSite" id="MhA1_Contig1968.frz3.gene1"/>
    </source>
</evidence>
<dbReference type="Proteomes" id="UP000095281">
    <property type="component" value="Unplaced"/>
</dbReference>
<keyword evidence="2" id="KW-1185">Reference proteome</keyword>
<evidence type="ECO:0000313" key="2">
    <source>
        <dbReference type="Proteomes" id="UP000095281"/>
    </source>
</evidence>
<proteinExistence type="predicted"/>
<keyword evidence="1" id="KW-0812">Transmembrane</keyword>
<dbReference type="WBParaSite" id="MhA1_Contig1968.frz3.gene1">
    <property type="protein sequence ID" value="MhA1_Contig1968.frz3.gene1"/>
    <property type="gene ID" value="MhA1_Contig1968.frz3.gene1"/>
</dbReference>
<keyword evidence="1" id="KW-0472">Membrane</keyword>
<sequence>MKERFYGKGRFRVADSGFRVRPKGDDSEYMEEIILIVGYFCFCSTAFVLPCHQLYSTPWKRPETRVNVFRLGLLTRSCMMDGMPTHVRRVRRIADVERSCSAYTAQ</sequence>
<accession>A0A1I8BCW1</accession>
<name>A0A1I8BCW1_MELHA</name>
<reference evidence="3" key="1">
    <citation type="submission" date="2016-11" db="UniProtKB">
        <authorList>
            <consortium name="WormBaseParasite"/>
        </authorList>
    </citation>
    <scope>IDENTIFICATION</scope>
</reference>